<dbReference type="Proteomes" id="UP000183832">
    <property type="component" value="Unassembled WGS sequence"/>
</dbReference>
<dbReference type="EMBL" id="CVRI01000047">
    <property type="protein sequence ID" value="CRK97968.1"/>
    <property type="molecule type" value="Genomic_DNA"/>
</dbReference>
<sequence length="69" mass="8284">MAIWTRFYVQRCCFEKQKNFRGMERSFYFQFYPNLIENGVGVDLSSTSVYFSERHVKAFPKTTINVKIK</sequence>
<evidence type="ECO:0000313" key="2">
    <source>
        <dbReference type="Proteomes" id="UP000183832"/>
    </source>
</evidence>
<organism evidence="1 2">
    <name type="scientific">Clunio marinus</name>
    <dbReference type="NCBI Taxonomy" id="568069"/>
    <lineage>
        <taxon>Eukaryota</taxon>
        <taxon>Metazoa</taxon>
        <taxon>Ecdysozoa</taxon>
        <taxon>Arthropoda</taxon>
        <taxon>Hexapoda</taxon>
        <taxon>Insecta</taxon>
        <taxon>Pterygota</taxon>
        <taxon>Neoptera</taxon>
        <taxon>Endopterygota</taxon>
        <taxon>Diptera</taxon>
        <taxon>Nematocera</taxon>
        <taxon>Chironomoidea</taxon>
        <taxon>Chironomidae</taxon>
        <taxon>Clunio</taxon>
    </lineage>
</organism>
<protein>
    <submittedName>
        <fullName evidence="1">CLUMA_CG011340, isoform A</fullName>
    </submittedName>
</protein>
<proteinExistence type="predicted"/>
<dbReference type="AlphaFoldDB" id="A0A1J1ICK9"/>
<keyword evidence="2" id="KW-1185">Reference proteome</keyword>
<reference evidence="1 2" key="1">
    <citation type="submission" date="2015-04" db="EMBL/GenBank/DDBJ databases">
        <authorList>
            <person name="Syromyatnikov M.Y."/>
            <person name="Popov V.N."/>
        </authorList>
    </citation>
    <scope>NUCLEOTIDE SEQUENCE [LARGE SCALE GENOMIC DNA]</scope>
</reference>
<name>A0A1J1ICK9_9DIPT</name>
<gene>
    <name evidence="1" type="ORF">CLUMA_CG011340</name>
</gene>
<evidence type="ECO:0000313" key="1">
    <source>
        <dbReference type="EMBL" id="CRK97968.1"/>
    </source>
</evidence>
<accession>A0A1J1ICK9</accession>